<dbReference type="RefSeq" id="WP_011320204.1">
    <property type="nucleotide sequence ID" value="NZ_JACKZP010000059.1"/>
</dbReference>
<comment type="caution">
    <text evidence="3">The sequence shown here is derived from an EMBL/GenBank/DDBJ whole genome shotgun (WGS) entry which is preliminary data.</text>
</comment>
<dbReference type="InterPro" id="IPR012337">
    <property type="entry name" value="RNaseH-like_sf"/>
</dbReference>
<protein>
    <submittedName>
        <fullName evidence="3">DDE-type integrase/transposase/recombinase</fullName>
    </submittedName>
</protein>
<name>A0ABR6SAL8_ANAVA</name>
<proteinExistence type="predicted"/>
<gene>
    <name evidence="3" type="ORF">GNE12_15615</name>
</gene>
<feature type="compositionally biased region" description="Polar residues" evidence="1">
    <location>
        <begin position="706"/>
        <end position="726"/>
    </location>
</feature>
<evidence type="ECO:0000256" key="1">
    <source>
        <dbReference type="SAM" id="MobiDB-lite"/>
    </source>
</evidence>
<organism evidence="3 4">
    <name type="scientific">Trichormus variabilis N2B</name>
    <dbReference type="NCBI Taxonomy" id="2681315"/>
    <lineage>
        <taxon>Bacteria</taxon>
        <taxon>Bacillati</taxon>
        <taxon>Cyanobacteriota</taxon>
        <taxon>Cyanophyceae</taxon>
        <taxon>Nostocales</taxon>
        <taxon>Nostocaceae</taxon>
        <taxon>Trichormus</taxon>
    </lineage>
</organism>
<evidence type="ECO:0000313" key="4">
    <source>
        <dbReference type="Proteomes" id="UP000570851"/>
    </source>
</evidence>
<feature type="region of interest" description="Disordered" evidence="1">
    <location>
        <begin position="706"/>
        <end position="742"/>
    </location>
</feature>
<feature type="region of interest" description="Disordered" evidence="1">
    <location>
        <begin position="163"/>
        <end position="188"/>
    </location>
</feature>
<dbReference type="Proteomes" id="UP000570851">
    <property type="component" value="Unassembled WGS sequence"/>
</dbReference>
<accession>A0ABR6SAL8</accession>
<reference evidence="3 4" key="1">
    <citation type="submission" date="2019-11" db="EMBL/GenBank/DDBJ databases">
        <title>Comparison of genomes from free-living endosymbiotic cyanobacteria isolated from Azolla.</title>
        <authorList>
            <person name="Thiel T."/>
            <person name="Pratte B."/>
        </authorList>
    </citation>
    <scope>NUCLEOTIDE SEQUENCE [LARGE SCALE GENOMIC DNA]</scope>
    <source>
        <strain evidence="3 4">N2B</strain>
    </source>
</reference>
<evidence type="ECO:0000259" key="2">
    <source>
        <dbReference type="PROSITE" id="PS50994"/>
    </source>
</evidence>
<dbReference type="GeneID" id="58726276"/>
<feature type="compositionally biased region" description="Basic residues" evidence="1">
    <location>
        <begin position="165"/>
        <end position="180"/>
    </location>
</feature>
<dbReference type="PROSITE" id="PS50994">
    <property type="entry name" value="INTEGRASE"/>
    <property type="match status" value="1"/>
</dbReference>
<keyword evidence="4" id="KW-1185">Reference proteome</keyword>
<feature type="domain" description="Integrase catalytic" evidence="2">
    <location>
        <begin position="295"/>
        <end position="512"/>
    </location>
</feature>
<dbReference type="InterPro" id="IPR001584">
    <property type="entry name" value="Integrase_cat-core"/>
</dbReference>
<evidence type="ECO:0000313" key="3">
    <source>
        <dbReference type="EMBL" id="MBC1303339.1"/>
    </source>
</evidence>
<dbReference type="InterPro" id="IPR036397">
    <property type="entry name" value="RNaseH_sf"/>
</dbReference>
<dbReference type="SUPFAM" id="SSF53098">
    <property type="entry name" value="Ribonuclease H-like"/>
    <property type="match status" value="1"/>
</dbReference>
<feature type="compositionally biased region" description="Basic residues" evidence="1">
    <location>
        <begin position="729"/>
        <end position="742"/>
    </location>
</feature>
<sequence length="742" mass="86413">MVKDLFVNDLIEWIVYQNTHIVERIIWIDEGYIIAFVIDINAKKGLPEPRKISDILEAITEGIAFKQQQDPWARIIRDENLTDKEKEYRDKAWEIISSLIIEEPSIYYRNFRGSMVKEAVEKYNEERDKDKLVEKTVYGYLRRFWQRGKTINALIPDFINSSGKGKIRGQSGKKRGRPRKYAHDPDIGEGVNVTEEDRKIFRVSISKFYNNPKENYLTTAYELMVKEYYKEGIRYDENGVQKSILTPTDKIPTITQFKYWYQLEQDDVTKTLTSRKGAKRVALENRAILGNSKMETIGPGSRYQIDATVADVYLVSKYNRDWIIGRPVIYVIIDVFSRMITGVYVGLEGPSWIGAMMALANVATDKTLFCQEYNINITENEWPCNQMPDAILGDRGELAGMTVETLIPNLYVRIENAASYRADWKGLVERHFRIIHEYVKPFLPGYVDTDFRQRGARDYRLDGKLDIDQFTEIIIRLIVHHNNKPLTEYERDEAMIADDTPPIPRELWKWGIANRSGRLRTFSEDIVKLNLMPTEKATITAKGIKMRGKEMYYTCDSAKNEQWFEKARSNLLSKSEKSLIVSYDIRKPNFIYLPSSDGRDFEKCFLIDLEGRYANKNFHDIEYLLAYEELQRQKSQGKQLQEKVDLIADIESIVDRAEKMTDASQYHNLSKSKKVSGIRDNRAFEKAKRRENEGFELAITDNQSSFQVAESTAETSEQPESLQPNHLNLLKKKRQERKRGQN</sequence>
<dbReference type="EMBL" id="JACKZP010000059">
    <property type="protein sequence ID" value="MBC1303339.1"/>
    <property type="molecule type" value="Genomic_DNA"/>
</dbReference>
<dbReference type="Gene3D" id="3.30.420.10">
    <property type="entry name" value="Ribonuclease H-like superfamily/Ribonuclease H"/>
    <property type="match status" value="1"/>
</dbReference>